<keyword evidence="2" id="KW-1185">Reference proteome</keyword>
<sequence>MEMEIEFSMDSTIHQTLFQYFSKMHDRISRISSCINFKAEEMESRCSLYGASMQGSSSQLIRQFVTFNRLAMSNSASITFQIQGCLVVIHASGRQKQRGKNLCIFVQIKVQNRIV</sequence>
<evidence type="ECO:0000313" key="1">
    <source>
        <dbReference type="EMBL" id="KAK9024923.1"/>
    </source>
</evidence>
<name>A0ABR2SIY1_9ROSI</name>
<accession>A0ABR2SIY1</accession>
<gene>
    <name evidence="1" type="ORF">V6N11_064829</name>
</gene>
<evidence type="ECO:0000313" key="2">
    <source>
        <dbReference type="Proteomes" id="UP001396334"/>
    </source>
</evidence>
<protein>
    <submittedName>
        <fullName evidence="1">Uncharacterized protein</fullName>
    </submittedName>
</protein>
<dbReference type="EMBL" id="JBBPBN010000014">
    <property type="protein sequence ID" value="KAK9024923.1"/>
    <property type="molecule type" value="Genomic_DNA"/>
</dbReference>
<organism evidence="1 2">
    <name type="scientific">Hibiscus sabdariffa</name>
    <name type="common">roselle</name>
    <dbReference type="NCBI Taxonomy" id="183260"/>
    <lineage>
        <taxon>Eukaryota</taxon>
        <taxon>Viridiplantae</taxon>
        <taxon>Streptophyta</taxon>
        <taxon>Embryophyta</taxon>
        <taxon>Tracheophyta</taxon>
        <taxon>Spermatophyta</taxon>
        <taxon>Magnoliopsida</taxon>
        <taxon>eudicotyledons</taxon>
        <taxon>Gunneridae</taxon>
        <taxon>Pentapetalae</taxon>
        <taxon>rosids</taxon>
        <taxon>malvids</taxon>
        <taxon>Malvales</taxon>
        <taxon>Malvaceae</taxon>
        <taxon>Malvoideae</taxon>
        <taxon>Hibiscus</taxon>
    </lineage>
</organism>
<comment type="caution">
    <text evidence="1">The sequence shown here is derived from an EMBL/GenBank/DDBJ whole genome shotgun (WGS) entry which is preliminary data.</text>
</comment>
<dbReference type="Proteomes" id="UP001396334">
    <property type="component" value="Unassembled WGS sequence"/>
</dbReference>
<reference evidence="1 2" key="1">
    <citation type="journal article" date="2024" name="G3 (Bethesda)">
        <title>Genome assembly of Hibiscus sabdariffa L. provides insights into metabolisms of medicinal natural products.</title>
        <authorList>
            <person name="Kim T."/>
        </authorList>
    </citation>
    <scope>NUCLEOTIDE SEQUENCE [LARGE SCALE GENOMIC DNA]</scope>
    <source>
        <strain evidence="1">TK-2024</strain>
        <tissue evidence="1">Old leaves</tissue>
    </source>
</reference>
<proteinExistence type="predicted"/>